<feature type="transmembrane region" description="Helical" evidence="19">
    <location>
        <begin position="542"/>
        <end position="560"/>
    </location>
</feature>
<keyword evidence="7" id="KW-0770">Synapse</keyword>
<evidence type="ECO:0000256" key="17">
    <source>
        <dbReference type="SAM" id="Coils"/>
    </source>
</evidence>
<dbReference type="PANTHER" id="PTHR32546:SF16">
    <property type="entry name" value="G-PROTEIN COUPLED RECEPTOR CG31760-RELATED"/>
    <property type="match status" value="1"/>
</dbReference>
<feature type="region of interest" description="Disordered" evidence="18">
    <location>
        <begin position="262"/>
        <end position="300"/>
    </location>
</feature>
<dbReference type="InterPro" id="IPR043458">
    <property type="entry name" value="GPR158/179"/>
</dbReference>
<feature type="transmembrane region" description="Helical" evidence="19">
    <location>
        <begin position="725"/>
        <end position="744"/>
    </location>
</feature>
<evidence type="ECO:0000256" key="16">
    <source>
        <dbReference type="ARBA" id="ARBA00034104"/>
    </source>
</evidence>
<evidence type="ECO:0000313" key="21">
    <source>
        <dbReference type="EMBL" id="ODN06028.1"/>
    </source>
</evidence>
<keyword evidence="14" id="KW-0628">Postsynaptic cell membrane</keyword>
<feature type="domain" description="G-protein coupled receptors family 3 profile" evidence="20">
    <location>
        <begin position="472"/>
        <end position="747"/>
    </location>
</feature>
<keyword evidence="10" id="KW-1015">Disulfide bond</keyword>
<keyword evidence="5" id="KW-0732">Signal</keyword>
<dbReference type="InterPro" id="IPR017978">
    <property type="entry name" value="GPCR_3_C"/>
</dbReference>
<evidence type="ECO:0000256" key="18">
    <source>
        <dbReference type="SAM" id="MobiDB-lite"/>
    </source>
</evidence>
<gene>
    <name evidence="21" type="ORF">Ocin01_00654</name>
</gene>
<evidence type="ECO:0000256" key="14">
    <source>
        <dbReference type="ARBA" id="ARBA00023257"/>
    </source>
</evidence>
<keyword evidence="4 19" id="KW-0812">Transmembrane</keyword>
<dbReference type="OrthoDB" id="2129233at2759"/>
<feature type="transmembrane region" description="Helical" evidence="19">
    <location>
        <begin position="616"/>
        <end position="636"/>
    </location>
</feature>
<feature type="coiled-coil region" evidence="17">
    <location>
        <begin position="767"/>
        <end position="794"/>
    </location>
</feature>
<dbReference type="GO" id="GO:0004930">
    <property type="term" value="F:G protein-coupled receptor activity"/>
    <property type="evidence" value="ECO:0007669"/>
    <property type="project" value="UniProtKB-KW"/>
</dbReference>
<dbReference type="EMBL" id="LJIJ01000011">
    <property type="protein sequence ID" value="ODN06028.1"/>
    <property type="molecule type" value="Genomic_DNA"/>
</dbReference>
<dbReference type="GO" id="GO:0043005">
    <property type="term" value="C:neuron projection"/>
    <property type="evidence" value="ECO:0007669"/>
    <property type="project" value="UniProtKB-SubCell"/>
</dbReference>
<comment type="subcellular location">
    <subcellularLocation>
        <location evidence="1">Cell projection</location>
        <location evidence="1">Neuron projection</location>
    </subcellularLocation>
    <subcellularLocation>
        <location evidence="16">Postsynaptic cell membrane</location>
        <topology evidence="16">Multi-pass membrane protein</topology>
    </subcellularLocation>
</comment>
<dbReference type="InterPro" id="IPR054714">
    <property type="entry name" value="GPR158_179_extracellular"/>
</dbReference>
<organism evidence="21 22">
    <name type="scientific">Orchesella cincta</name>
    <name type="common">Springtail</name>
    <name type="synonym">Podura cincta</name>
    <dbReference type="NCBI Taxonomy" id="48709"/>
    <lineage>
        <taxon>Eukaryota</taxon>
        <taxon>Metazoa</taxon>
        <taxon>Ecdysozoa</taxon>
        <taxon>Arthropoda</taxon>
        <taxon>Hexapoda</taxon>
        <taxon>Collembola</taxon>
        <taxon>Entomobryomorpha</taxon>
        <taxon>Entomobryoidea</taxon>
        <taxon>Orchesellidae</taxon>
        <taxon>Orchesellinae</taxon>
        <taxon>Orchesella</taxon>
    </lineage>
</organism>
<sequence length="827" mass="95268">MQYIRDILSRLNERTPLLQTIDELSTGMMGNHCMGQKNYYYMLTGVKLSTEFVNVIMEKVDMIVSFLYKIKSIERHASMKGGQEDFWDVYTYALKTIEGLKDDFPLRDVRLLIHETDEANPPKPRSGSNNAPKKGHYGTVVYMLGNDMKLTPRHLSNIEDVRREPWFYHPYYTPPPTSPSTTSEEGAKNFFKPGNLPIASQVGSRSKYHRNKMMDAQMFGDSYFTWPYFDCRAYRQQEQQQQLRSSKSNYYHHQRRRDLYFTHEEEGQQKKPQELVRRGSAGSASNGANSHYHHNSNNNENNYVNHTHTWLASYTAWFPIGGLKENKSFGELVVDVDLSQYDINQCGFADEGEKESEQAFANPLYYFRDTHKCDRSNFPPTSKCHFLPGKGWRLGSYECRCISNTYAYLKSLKNVIAGYSAEGTAWDTWVENKTNGNDSVLYPVIVACKNCPMGCDNCDEGISCLASISWIFRLVLLCVSVFCSVGSIALVFVTYKFRKIPVLKSSSPIFHCITLFGCMIMYSEMVALFPMLTRPSCIAVKWTRHLGFCITYTALYMKLCRYGRKSPINMKEKSCRCSFRGLRKIIWFDLFSTLNRVYLTFRVKSAHKIKLTEKHLLHWMSPIMVIMLLYLFAWTISDPPDTMDMLTTDDKKFVQCVYNWAKWDHALAIGEVIFLAYGVWICWRIRENPDAQYISYAIYNIAFTNLLMVMVHLLILPQAGPDMKYLFAFIRTQLSTTVTIGFVFGSKGDNAALKEISNSANGFGHETLDLAEENQQLKEELTKMATQIEKLKSYAMCKNNPHLKNTTTTNITTIDPDFSKLDSFTQL</sequence>
<keyword evidence="11" id="KW-0675">Receptor</keyword>
<dbReference type="PROSITE" id="PS50259">
    <property type="entry name" value="G_PROTEIN_RECEP_F3_4"/>
    <property type="match status" value="1"/>
</dbReference>
<evidence type="ECO:0000256" key="10">
    <source>
        <dbReference type="ARBA" id="ARBA00023157"/>
    </source>
</evidence>
<evidence type="ECO:0000256" key="15">
    <source>
        <dbReference type="ARBA" id="ARBA00023273"/>
    </source>
</evidence>
<evidence type="ECO:0000256" key="2">
    <source>
        <dbReference type="ARBA" id="ARBA00007242"/>
    </source>
</evidence>
<dbReference type="Pfam" id="PF22572">
    <property type="entry name" value="GPR158_179_EC"/>
    <property type="match status" value="1"/>
</dbReference>
<keyword evidence="3" id="KW-1003">Cell membrane</keyword>
<evidence type="ECO:0000256" key="12">
    <source>
        <dbReference type="ARBA" id="ARBA00023180"/>
    </source>
</evidence>
<keyword evidence="8" id="KW-0297">G-protein coupled receptor</keyword>
<dbReference type="PANTHER" id="PTHR32546">
    <property type="entry name" value="G-PROTEIN COUPLED RECEPTOR 158-RELATED"/>
    <property type="match status" value="1"/>
</dbReference>
<keyword evidence="9 19" id="KW-0472">Membrane</keyword>
<protein>
    <recommendedName>
        <fullName evidence="20">G-protein coupled receptors family 3 profile domain-containing protein</fullName>
    </recommendedName>
</protein>
<evidence type="ECO:0000256" key="3">
    <source>
        <dbReference type="ARBA" id="ARBA00022475"/>
    </source>
</evidence>
<evidence type="ECO:0000256" key="8">
    <source>
        <dbReference type="ARBA" id="ARBA00023040"/>
    </source>
</evidence>
<feature type="transmembrane region" description="Helical" evidence="19">
    <location>
        <begin position="666"/>
        <end position="685"/>
    </location>
</feature>
<accession>A0A1D2NL70</accession>
<feature type="transmembrane region" description="Helical" evidence="19">
    <location>
        <begin position="470"/>
        <end position="497"/>
    </location>
</feature>
<keyword evidence="13" id="KW-0807">Transducer</keyword>
<evidence type="ECO:0000256" key="5">
    <source>
        <dbReference type="ARBA" id="ARBA00022729"/>
    </source>
</evidence>
<evidence type="ECO:0000259" key="20">
    <source>
        <dbReference type="PROSITE" id="PS50259"/>
    </source>
</evidence>
<dbReference type="STRING" id="48709.A0A1D2NL70"/>
<evidence type="ECO:0000256" key="7">
    <source>
        <dbReference type="ARBA" id="ARBA00023018"/>
    </source>
</evidence>
<keyword evidence="22" id="KW-1185">Reference proteome</keyword>
<feature type="compositionally biased region" description="Basic and acidic residues" evidence="18">
    <location>
        <begin position="262"/>
        <end position="277"/>
    </location>
</feature>
<evidence type="ECO:0000256" key="13">
    <source>
        <dbReference type="ARBA" id="ARBA00023224"/>
    </source>
</evidence>
<feature type="compositionally biased region" description="Low complexity" evidence="18">
    <location>
        <begin position="279"/>
        <end position="300"/>
    </location>
</feature>
<dbReference type="Pfam" id="PF00003">
    <property type="entry name" value="7tm_3"/>
    <property type="match status" value="2"/>
</dbReference>
<evidence type="ECO:0000256" key="11">
    <source>
        <dbReference type="ARBA" id="ARBA00023170"/>
    </source>
</evidence>
<evidence type="ECO:0000256" key="9">
    <source>
        <dbReference type="ARBA" id="ARBA00023136"/>
    </source>
</evidence>
<dbReference type="Proteomes" id="UP000094527">
    <property type="component" value="Unassembled WGS sequence"/>
</dbReference>
<feature type="transmembrane region" description="Helical" evidence="19">
    <location>
        <begin position="509"/>
        <end position="530"/>
    </location>
</feature>
<feature type="transmembrane region" description="Helical" evidence="19">
    <location>
        <begin position="697"/>
        <end position="719"/>
    </location>
</feature>
<comment type="similarity">
    <text evidence="2">Belongs to the G-protein coupled receptor 3 family.</text>
</comment>
<comment type="caution">
    <text evidence="21">The sequence shown here is derived from an EMBL/GenBank/DDBJ whole genome shotgun (WGS) entry which is preliminary data.</text>
</comment>
<evidence type="ECO:0000256" key="6">
    <source>
        <dbReference type="ARBA" id="ARBA00022989"/>
    </source>
</evidence>
<evidence type="ECO:0000256" key="4">
    <source>
        <dbReference type="ARBA" id="ARBA00022692"/>
    </source>
</evidence>
<keyword evidence="17" id="KW-0175">Coiled coil</keyword>
<dbReference type="GO" id="GO:0045211">
    <property type="term" value="C:postsynaptic membrane"/>
    <property type="evidence" value="ECO:0007669"/>
    <property type="project" value="UniProtKB-SubCell"/>
</dbReference>
<evidence type="ECO:0000256" key="19">
    <source>
        <dbReference type="SAM" id="Phobius"/>
    </source>
</evidence>
<evidence type="ECO:0000256" key="1">
    <source>
        <dbReference type="ARBA" id="ARBA00004487"/>
    </source>
</evidence>
<evidence type="ECO:0000313" key="22">
    <source>
        <dbReference type="Proteomes" id="UP000094527"/>
    </source>
</evidence>
<proteinExistence type="inferred from homology"/>
<keyword evidence="15" id="KW-0966">Cell projection</keyword>
<keyword evidence="6 19" id="KW-1133">Transmembrane helix</keyword>
<name>A0A1D2NL70_ORCCI</name>
<keyword evidence="12" id="KW-0325">Glycoprotein</keyword>
<dbReference type="AlphaFoldDB" id="A0A1D2NL70"/>
<reference evidence="21 22" key="1">
    <citation type="journal article" date="2016" name="Genome Biol. Evol.">
        <title>Gene Family Evolution Reflects Adaptation to Soil Environmental Stressors in the Genome of the Collembolan Orchesella cincta.</title>
        <authorList>
            <person name="Faddeeva-Vakhrusheva A."/>
            <person name="Derks M.F."/>
            <person name="Anvar S.Y."/>
            <person name="Agamennone V."/>
            <person name="Suring W."/>
            <person name="Smit S."/>
            <person name="van Straalen N.M."/>
            <person name="Roelofs D."/>
        </authorList>
    </citation>
    <scope>NUCLEOTIDE SEQUENCE [LARGE SCALE GENOMIC DNA]</scope>
    <source>
        <tissue evidence="21">Mixed pool</tissue>
    </source>
</reference>